<dbReference type="PANTHER" id="PTHR43415">
    <property type="entry name" value="SPERMIDINE N(1)-ACETYLTRANSFERASE"/>
    <property type="match status" value="1"/>
</dbReference>
<keyword evidence="3" id="KW-1185">Reference proteome</keyword>
<dbReference type="RefSeq" id="WP_382376366.1">
    <property type="nucleotide sequence ID" value="NZ_JBHRZI010000021.1"/>
</dbReference>
<dbReference type="PANTHER" id="PTHR43415:SF3">
    <property type="entry name" value="GNAT-FAMILY ACETYLTRANSFERASE"/>
    <property type="match status" value="1"/>
</dbReference>
<evidence type="ECO:0000259" key="1">
    <source>
        <dbReference type="PROSITE" id="PS51186"/>
    </source>
</evidence>
<dbReference type="InterPro" id="IPR016181">
    <property type="entry name" value="Acyl_CoA_acyltransferase"/>
</dbReference>
<sequence length="171" mass="19910">MFIKFDAADGEALADFLAGERWPFHTIEIVERADVLKRVADGYYDDETYWIEADGERAGIVRLFDLEDETPMFDLRIGERHRGKGLGRDAVTWLTDRLFGEFAHVERIEGTTRQDNVAMRRVFRRCGYVKEAHYRKAWPDASGHKHDSVGYAILRRDWQTGETTVPDFHDE</sequence>
<evidence type="ECO:0000313" key="3">
    <source>
        <dbReference type="Proteomes" id="UP001595690"/>
    </source>
</evidence>
<dbReference type="PROSITE" id="PS51186">
    <property type="entry name" value="GNAT"/>
    <property type="match status" value="1"/>
</dbReference>
<feature type="domain" description="N-acetyltransferase" evidence="1">
    <location>
        <begin position="3"/>
        <end position="156"/>
    </location>
</feature>
<keyword evidence="2" id="KW-0808">Transferase</keyword>
<name>A0ABV8BYK7_9PSEU</name>
<dbReference type="EC" id="2.3.-.-" evidence="2"/>
<evidence type="ECO:0000313" key="2">
    <source>
        <dbReference type="EMBL" id="MFC3894814.1"/>
    </source>
</evidence>
<dbReference type="InterPro" id="IPR000182">
    <property type="entry name" value="GNAT_dom"/>
</dbReference>
<proteinExistence type="predicted"/>
<dbReference type="Proteomes" id="UP001595690">
    <property type="component" value="Unassembled WGS sequence"/>
</dbReference>
<gene>
    <name evidence="2" type="ORF">ACFOWZ_25320</name>
</gene>
<comment type="caution">
    <text evidence="2">The sequence shown here is derived from an EMBL/GenBank/DDBJ whole genome shotgun (WGS) entry which is preliminary data.</text>
</comment>
<dbReference type="Pfam" id="PF13302">
    <property type="entry name" value="Acetyltransf_3"/>
    <property type="match status" value="1"/>
</dbReference>
<organism evidence="2 3">
    <name type="scientific">Lentzea rhizosphaerae</name>
    <dbReference type="NCBI Taxonomy" id="2041025"/>
    <lineage>
        <taxon>Bacteria</taxon>
        <taxon>Bacillati</taxon>
        <taxon>Actinomycetota</taxon>
        <taxon>Actinomycetes</taxon>
        <taxon>Pseudonocardiales</taxon>
        <taxon>Pseudonocardiaceae</taxon>
        <taxon>Lentzea</taxon>
    </lineage>
</organism>
<dbReference type="EMBL" id="JBHRZI010000021">
    <property type="protein sequence ID" value="MFC3894814.1"/>
    <property type="molecule type" value="Genomic_DNA"/>
</dbReference>
<dbReference type="GO" id="GO:0016746">
    <property type="term" value="F:acyltransferase activity"/>
    <property type="evidence" value="ECO:0007669"/>
    <property type="project" value="UniProtKB-KW"/>
</dbReference>
<dbReference type="SUPFAM" id="SSF55729">
    <property type="entry name" value="Acyl-CoA N-acyltransferases (Nat)"/>
    <property type="match status" value="1"/>
</dbReference>
<protein>
    <submittedName>
        <fullName evidence="2">GNAT family N-acetyltransferase</fullName>
        <ecNumber evidence="2">2.3.-.-</ecNumber>
    </submittedName>
</protein>
<accession>A0ABV8BYK7</accession>
<reference evidence="3" key="1">
    <citation type="journal article" date="2019" name="Int. J. Syst. Evol. Microbiol.">
        <title>The Global Catalogue of Microorganisms (GCM) 10K type strain sequencing project: providing services to taxonomists for standard genome sequencing and annotation.</title>
        <authorList>
            <consortium name="The Broad Institute Genomics Platform"/>
            <consortium name="The Broad Institute Genome Sequencing Center for Infectious Disease"/>
            <person name="Wu L."/>
            <person name="Ma J."/>
        </authorList>
    </citation>
    <scope>NUCLEOTIDE SEQUENCE [LARGE SCALE GENOMIC DNA]</scope>
    <source>
        <strain evidence="3">CGMCC 4.7405</strain>
    </source>
</reference>
<dbReference type="Gene3D" id="3.40.630.30">
    <property type="match status" value="1"/>
</dbReference>
<keyword evidence="2" id="KW-0012">Acyltransferase</keyword>